<dbReference type="AlphaFoldDB" id="A0A4Q7M0B9"/>
<keyword evidence="3 9" id="KW-0479">Metal-binding</keyword>
<name>A0A4Q7M0B9_9MICO</name>
<comment type="caution">
    <text evidence="10">The sequence shown here is derived from an EMBL/GenBank/DDBJ whole genome shotgun (WGS) entry which is preliminary data.</text>
</comment>
<keyword evidence="9" id="KW-0350">Heme biosynthesis</keyword>
<dbReference type="PANTHER" id="PTHR36843">
    <property type="entry name" value="HEME-DEPENDENT PEROXIDASE YWFI-RELATED"/>
    <property type="match status" value="1"/>
</dbReference>
<organism evidence="10 11">
    <name type="scientific">Xylanimonas ulmi</name>
    <dbReference type="NCBI Taxonomy" id="228973"/>
    <lineage>
        <taxon>Bacteria</taxon>
        <taxon>Bacillati</taxon>
        <taxon>Actinomycetota</taxon>
        <taxon>Actinomycetes</taxon>
        <taxon>Micrococcales</taxon>
        <taxon>Promicromonosporaceae</taxon>
        <taxon>Xylanimonas</taxon>
    </lineage>
</organism>
<dbReference type="EMBL" id="SGWX01000001">
    <property type="protein sequence ID" value="RZS61195.1"/>
    <property type="molecule type" value="Genomic_DNA"/>
</dbReference>
<comment type="cofactor">
    <cofactor evidence="9">
        <name>Fe-coproporphyrin III</name>
        <dbReference type="ChEBI" id="CHEBI:68438"/>
    </cofactor>
    <text evidence="9">Fe-coproporphyrin III acts as both substrate and redox cofactor.</text>
</comment>
<evidence type="ECO:0000256" key="7">
    <source>
        <dbReference type="ARBA" id="ARBA00049896"/>
    </source>
</evidence>
<keyword evidence="9" id="KW-0560">Oxidoreductase</keyword>
<dbReference type="Proteomes" id="UP000293852">
    <property type="component" value="Unassembled WGS sequence"/>
</dbReference>
<comment type="similarity">
    <text evidence="9">Belongs to the ChdC family. Type 2 subfamily.</text>
</comment>
<dbReference type="HAMAP" id="MF_02244">
    <property type="entry name" value="Coproheme_decarbox_2"/>
    <property type="match status" value="1"/>
</dbReference>
<accession>A0A4Q7M0B9</accession>
<dbReference type="SUPFAM" id="SSF54909">
    <property type="entry name" value="Dimeric alpha+beta barrel"/>
    <property type="match status" value="1"/>
</dbReference>
<evidence type="ECO:0000313" key="10">
    <source>
        <dbReference type="EMBL" id="RZS61195.1"/>
    </source>
</evidence>
<comment type="function">
    <text evidence="9">Involved in coproporphyrin-dependent heme b biosynthesis. Catalyzes the decarboxylation of Fe-coproporphyrin III (coproheme) to heme b (protoheme IX), the last step of the pathway. The reaction occurs in a stepwise manner with a three-propionate intermediate.</text>
</comment>
<proteinExistence type="inferred from homology"/>
<evidence type="ECO:0000256" key="3">
    <source>
        <dbReference type="ARBA" id="ARBA00022723"/>
    </source>
</evidence>
<keyword evidence="11" id="KW-1185">Reference proteome</keyword>
<protein>
    <recommendedName>
        <fullName evidence="1 9">Coproheme decarboxylase</fullName>
        <ecNumber evidence="8 9">1.3.98.5</ecNumber>
    </recommendedName>
    <alternativeName>
        <fullName evidence="5 9">Coproheme III oxidative decarboxylase</fullName>
    </alternativeName>
    <alternativeName>
        <fullName evidence="6 9">Hydrogen peroxide-dependent heme synthase</fullName>
    </alternativeName>
</protein>
<evidence type="ECO:0000256" key="4">
    <source>
        <dbReference type="ARBA" id="ARBA00023004"/>
    </source>
</evidence>
<feature type="active site" evidence="9">
    <location>
        <position position="141"/>
    </location>
</feature>
<dbReference type="Gene3D" id="3.30.70.1030">
    <property type="entry name" value="Apc35880, domain 1"/>
    <property type="match status" value="1"/>
</dbReference>
<sequence>MTTAPVPAREPRAADSELLDPPLYTMWSAFQHQPGVLPGRREPIASEATAFLDDVAAHDVVVRGVYRLSGIRADADWLVWWHAPTLPVLQDAYDQLRRTRWGAAARPQWSVVGAHRPAEFNADHQPAYLRGQAPGRYLTVYPFVRSLEWYLLDSGVRARLLAEHGAAARPFPDVLSSTVASFGLSDYEWILALEAAEPHRIIDLMRAFRATRARRHVRLETPFYAGERVTVPALIATLP</sequence>
<dbReference type="PANTHER" id="PTHR36843:SF1">
    <property type="entry name" value="COPROHEME DECARBOXYLASE"/>
    <property type="match status" value="1"/>
</dbReference>
<evidence type="ECO:0000256" key="8">
    <source>
        <dbReference type="ARBA" id="ARBA00050019"/>
    </source>
</evidence>
<evidence type="ECO:0000256" key="2">
    <source>
        <dbReference type="ARBA" id="ARBA00022617"/>
    </source>
</evidence>
<dbReference type="OrthoDB" id="9773646at2"/>
<comment type="catalytic activity">
    <reaction evidence="7">
        <text>Fe-coproporphyrin III + 2 H2O2 + 2 H(+) = heme b + 2 CO2 + 4 H2O</text>
        <dbReference type="Rhea" id="RHEA:56516"/>
        <dbReference type="ChEBI" id="CHEBI:15377"/>
        <dbReference type="ChEBI" id="CHEBI:15378"/>
        <dbReference type="ChEBI" id="CHEBI:16240"/>
        <dbReference type="ChEBI" id="CHEBI:16526"/>
        <dbReference type="ChEBI" id="CHEBI:60344"/>
        <dbReference type="ChEBI" id="CHEBI:68438"/>
        <dbReference type="EC" id="1.3.98.5"/>
    </reaction>
    <physiologicalReaction direction="left-to-right" evidence="7">
        <dbReference type="Rhea" id="RHEA:56517"/>
    </physiologicalReaction>
</comment>
<evidence type="ECO:0000256" key="9">
    <source>
        <dbReference type="HAMAP-Rule" id="MF_02244"/>
    </source>
</evidence>
<dbReference type="NCBIfam" id="NF042928">
    <property type="entry name" value="HemQ_actino"/>
    <property type="match status" value="1"/>
</dbReference>
<dbReference type="EC" id="1.3.98.5" evidence="8 9"/>
<dbReference type="GO" id="GO:0046872">
    <property type="term" value="F:metal ion binding"/>
    <property type="evidence" value="ECO:0007669"/>
    <property type="project" value="UniProtKB-KW"/>
</dbReference>
<reference evidence="10 11" key="1">
    <citation type="submission" date="2019-02" db="EMBL/GenBank/DDBJ databases">
        <title>Sequencing the genomes of 1000 actinobacteria strains.</title>
        <authorList>
            <person name="Klenk H.-P."/>
        </authorList>
    </citation>
    <scope>NUCLEOTIDE SEQUENCE [LARGE SCALE GENOMIC DNA]</scope>
    <source>
        <strain evidence="10 11">DSM 16932</strain>
    </source>
</reference>
<dbReference type="GO" id="GO:0006785">
    <property type="term" value="P:heme B biosynthetic process"/>
    <property type="evidence" value="ECO:0007669"/>
    <property type="project" value="UniProtKB-UniRule"/>
</dbReference>
<keyword evidence="4 9" id="KW-0408">Iron</keyword>
<dbReference type="InterPro" id="IPR011008">
    <property type="entry name" value="Dimeric_a/b-barrel"/>
</dbReference>
<gene>
    <name evidence="9" type="primary">chdC</name>
    <name evidence="10" type="ORF">EV386_1485</name>
</gene>
<keyword evidence="2 9" id="KW-0349">Heme</keyword>
<evidence type="ECO:0000313" key="11">
    <source>
        <dbReference type="Proteomes" id="UP000293852"/>
    </source>
</evidence>
<dbReference type="GO" id="GO:0020037">
    <property type="term" value="F:heme binding"/>
    <property type="evidence" value="ECO:0007669"/>
    <property type="project" value="InterPro"/>
</dbReference>
<dbReference type="RefSeq" id="WP_130413700.1">
    <property type="nucleotide sequence ID" value="NZ_SGWX01000001.1"/>
</dbReference>
<dbReference type="GO" id="GO:0016634">
    <property type="term" value="F:oxidoreductase activity, acting on the CH-CH group of donors, oxygen as acceptor"/>
    <property type="evidence" value="ECO:0007669"/>
    <property type="project" value="UniProtKB-UniRule"/>
</dbReference>
<dbReference type="InterPro" id="IPR010644">
    <property type="entry name" value="ChdC/CLD"/>
</dbReference>
<feature type="binding site" description="axial binding residue" evidence="9">
    <location>
        <position position="164"/>
    </location>
    <ligand>
        <name>Fe-coproporphyrin III</name>
        <dbReference type="ChEBI" id="CHEBI:68438"/>
    </ligand>
    <ligandPart>
        <name>Fe</name>
        <dbReference type="ChEBI" id="CHEBI:18248"/>
    </ligandPart>
</feature>
<comment type="catalytic activity">
    <reaction evidence="9">
        <text>Fe-coproporphyrin III + H2O2 + H(+) = harderoheme III + CO2 + 2 H2O</text>
        <dbReference type="Rhea" id="RHEA:57940"/>
        <dbReference type="ChEBI" id="CHEBI:15377"/>
        <dbReference type="ChEBI" id="CHEBI:15378"/>
        <dbReference type="ChEBI" id="CHEBI:16240"/>
        <dbReference type="ChEBI" id="CHEBI:16526"/>
        <dbReference type="ChEBI" id="CHEBI:68438"/>
        <dbReference type="ChEBI" id="CHEBI:142463"/>
    </reaction>
</comment>
<comment type="pathway">
    <text evidence="9">Porphyrin-containing compound metabolism; protoheme biosynthesis.</text>
</comment>
<evidence type="ECO:0000256" key="1">
    <source>
        <dbReference type="ARBA" id="ARBA00014413"/>
    </source>
</evidence>
<dbReference type="Pfam" id="PF06778">
    <property type="entry name" value="Chlor_dismutase"/>
    <property type="match status" value="1"/>
</dbReference>
<evidence type="ECO:0000256" key="6">
    <source>
        <dbReference type="ARBA" id="ARBA00030236"/>
    </source>
</evidence>
<evidence type="ECO:0000256" key="5">
    <source>
        <dbReference type="ARBA" id="ARBA00029882"/>
    </source>
</evidence>
<comment type="catalytic activity">
    <reaction evidence="9">
        <text>harderoheme III + H2O2 + H(+) = heme b + CO2 + 2 H2O</text>
        <dbReference type="Rhea" id="RHEA:57944"/>
        <dbReference type="ChEBI" id="CHEBI:15377"/>
        <dbReference type="ChEBI" id="CHEBI:15378"/>
        <dbReference type="ChEBI" id="CHEBI:16240"/>
        <dbReference type="ChEBI" id="CHEBI:16526"/>
        <dbReference type="ChEBI" id="CHEBI:60344"/>
        <dbReference type="ChEBI" id="CHEBI:142463"/>
    </reaction>
</comment>